<dbReference type="PROSITE" id="PS01081">
    <property type="entry name" value="HTH_TETR_1"/>
    <property type="match status" value="1"/>
</dbReference>
<keyword evidence="1" id="KW-0678">Repressor</keyword>
<dbReference type="GO" id="GO:0045892">
    <property type="term" value="P:negative regulation of DNA-templated transcription"/>
    <property type="evidence" value="ECO:0007669"/>
    <property type="project" value="InterPro"/>
</dbReference>
<reference evidence="8" key="1">
    <citation type="submission" date="2022-10" db="EMBL/GenBank/DDBJ databases">
        <title>The WGS of Solirubrobacter ginsenosidimutans DSM 21036.</title>
        <authorList>
            <person name="Jiang Z."/>
        </authorList>
    </citation>
    <scope>NUCLEOTIDE SEQUENCE</scope>
    <source>
        <strain evidence="8">DSM 21036</strain>
    </source>
</reference>
<sequence>MASVPDPPWWRQRAEPAREKQPLTREKIVEAALVLLERDGLQGLSMRRLAQELGSGAASLYWHVGDKEELLSLLLDRIVGETPVPEPDPENWQRTVKELARGVRKHLSQRRDAAQLSLGRVPAGPNSLPILERNLAVLAASKLPAAVIAYAADMFALYVGAFAYEESLQHESQASPEQFGAYLASLPPEQFPTLTRLSSELTAGDDDARFEFAIDLLVRGLEAMGSAELGRHEDV</sequence>
<dbReference type="SUPFAM" id="SSF46689">
    <property type="entry name" value="Homeodomain-like"/>
    <property type="match status" value="1"/>
</dbReference>
<name>A0A9X3S3W2_9ACTN</name>
<organism evidence="8 9">
    <name type="scientific">Solirubrobacter ginsenosidimutans</name>
    <dbReference type="NCBI Taxonomy" id="490573"/>
    <lineage>
        <taxon>Bacteria</taxon>
        <taxon>Bacillati</taxon>
        <taxon>Actinomycetota</taxon>
        <taxon>Thermoleophilia</taxon>
        <taxon>Solirubrobacterales</taxon>
        <taxon>Solirubrobacteraceae</taxon>
        <taxon>Solirubrobacter</taxon>
    </lineage>
</organism>
<accession>A0A9X3S3W2</accession>
<dbReference type="InterPro" id="IPR009057">
    <property type="entry name" value="Homeodomain-like_sf"/>
</dbReference>
<dbReference type="GO" id="GO:0046677">
    <property type="term" value="P:response to antibiotic"/>
    <property type="evidence" value="ECO:0007669"/>
    <property type="project" value="InterPro"/>
</dbReference>
<dbReference type="InterPro" id="IPR050109">
    <property type="entry name" value="HTH-type_TetR-like_transc_reg"/>
</dbReference>
<evidence type="ECO:0000256" key="2">
    <source>
        <dbReference type="ARBA" id="ARBA00023015"/>
    </source>
</evidence>
<dbReference type="InterPro" id="IPR003012">
    <property type="entry name" value="Tet_transcr_reg_TetR"/>
</dbReference>
<keyword evidence="4" id="KW-0804">Transcription</keyword>
<proteinExistence type="predicted"/>
<dbReference type="SUPFAM" id="SSF48498">
    <property type="entry name" value="Tetracyclin repressor-like, C-terminal domain"/>
    <property type="match status" value="1"/>
</dbReference>
<evidence type="ECO:0000313" key="9">
    <source>
        <dbReference type="Proteomes" id="UP001149140"/>
    </source>
</evidence>
<dbReference type="InterPro" id="IPR004111">
    <property type="entry name" value="Repressor_TetR_C"/>
</dbReference>
<dbReference type="PRINTS" id="PR00455">
    <property type="entry name" value="HTHTETR"/>
</dbReference>
<dbReference type="Proteomes" id="UP001149140">
    <property type="component" value="Unassembled WGS sequence"/>
</dbReference>
<comment type="caution">
    <text evidence="8">The sequence shown here is derived from an EMBL/GenBank/DDBJ whole genome shotgun (WGS) entry which is preliminary data.</text>
</comment>
<evidence type="ECO:0000256" key="6">
    <source>
        <dbReference type="SAM" id="MobiDB-lite"/>
    </source>
</evidence>
<dbReference type="PROSITE" id="PS50977">
    <property type="entry name" value="HTH_TETR_2"/>
    <property type="match status" value="1"/>
</dbReference>
<evidence type="ECO:0000256" key="3">
    <source>
        <dbReference type="ARBA" id="ARBA00023125"/>
    </source>
</evidence>
<dbReference type="EMBL" id="JAPDOD010000028">
    <property type="protein sequence ID" value="MDA0163832.1"/>
    <property type="molecule type" value="Genomic_DNA"/>
</dbReference>
<keyword evidence="3 5" id="KW-0238">DNA-binding</keyword>
<evidence type="ECO:0000256" key="5">
    <source>
        <dbReference type="PROSITE-ProRule" id="PRU00335"/>
    </source>
</evidence>
<gene>
    <name evidence="8" type="ORF">OM076_26415</name>
</gene>
<feature type="compositionally biased region" description="Basic and acidic residues" evidence="6">
    <location>
        <begin position="12"/>
        <end position="22"/>
    </location>
</feature>
<dbReference type="Gene3D" id="1.10.357.10">
    <property type="entry name" value="Tetracycline Repressor, domain 2"/>
    <property type="match status" value="1"/>
</dbReference>
<dbReference type="PANTHER" id="PTHR30055">
    <property type="entry name" value="HTH-TYPE TRANSCRIPTIONAL REGULATOR RUTR"/>
    <property type="match status" value="1"/>
</dbReference>
<keyword evidence="2" id="KW-0805">Transcription regulation</keyword>
<dbReference type="Pfam" id="PF02909">
    <property type="entry name" value="TetR_C_1"/>
    <property type="match status" value="1"/>
</dbReference>
<protein>
    <submittedName>
        <fullName evidence="8">TetR/AcrR family transcriptional regulator</fullName>
    </submittedName>
</protein>
<evidence type="ECO:0000313" key="8">
    <source>
        <dbReference type="EMBL" id="MDA0163832.1"/>
    </source>
</evidence>
<evidence type="ECO:0000256" key="1">
    <source>
        <dbReference type="ARBA" id="ARBA00022491"/>
    </source>
</evidence>
<dbReference type="PRINTS" id="PR00400">
    <property type="entry name" value="TETREPRESSOR"/>
</dbReference>
<dbReference type="InterPro" id="IPR001647">
    <property type="entry name" value="HTH_TetR"/>
</dbReference>
<dbReference type="GO" id="GO:0003700">
    <property type="term" value="F:DNA-binding transcription factor activity"/>
    <property type="evidence" value="ECO:0007669"/>
    <property type="project" value="TreeGrafter"/>
</dbReference>
<dbReference type="GO" id="GO:0000976">
    <property type="term" value="F:transcription cis-regulatory region binding"/>
    <property type="evidence" value="ECO:0007669"/>
    <property type="project" value="TreeGrafter"/>
</dbReference>
<evidence type="ECO:0000259" key="7">
    <source>
        <dbReference type="PROSITE" id="PS50977"/>
    </source>
</evidence>
<dbReference type="Pfam" id="PF00440">
    <property type="entry name" value="TetR_N"/>
    <property type="match status" value="1"/>
</dbReference>
<dbReference type="InterPro" id="IPR023772">
    <property type="entry name" value="DNA-bd_HTH_TetR-type_CS"/>
</dbReference>
<dbReference type="PANTHER" id="PTHR30055:SF151">
    <property type="entry name" value="TRANSCRIPTIONAL REGULATORY PROTEIN"/>
    <property type="match status" value="1"/>
</dbReference>
<feature type="region of interest" description="Disordered" evidence="6">
    <location>
        <begin position="1"/>
        <end position="22"/>
    </location>
</feature>
<keyword evidence="9" id="KW-1185">Reference proteome</keyword>
<dbReference type="RefSeq" id="WP_270043081.1">
    <property type="nucleotide sequence ID" value="NZ_JAPDOD010000028.1"/>
</dbReference>
<dbReference type="InterPro" id="IPR036271">
    <property type="entry name" value="Tet_transcr_reg_TetR-rel_C_sf"/>
</dbReference>
<dbReference type="AlphaFoldDB" id="A0A9X3S3W2"/>
<feature type="domain" description="HTH tetR-type" evidence="7">
    <location>
        <begin position="22"/>
        <end position="82"/>
    </location>
</feature>
<evidence type="ECO:0000256" key="4">
    <source>
        <dbReference type="ARBA" id="ARBA00023163"/>
    </source>
</evidence>
<feature type="DNA-binding region" description="H-T-H motif" evidence="5">
    <location>
        <begin position="45"/>
        <end position="64"/>
    </location>
</feature>